<protein>
    <submittedName>
        <fullName evidence="1">Uncharacterized protein</fullName>
    </submittedName>
</protein>
<organism evidence="1 2">
    <name type="scientific">Pangasianodon gigas</name>
    <name type="common">Mekong giant catfish</name>
    <name type="synonym">Pangasius gigas</name>
    <dbReference type="NCBI Taxonomy" id="30993"/>
    <lineage>
        <taxon>Eukaryota</taxon>
        <taxon>Metazoa</taxon>
        <taxon>Chordata</taxon>
        <taxon>Craniata</taxon>
        <taxon>Vertebrata</taxon>
        <taxon>Euteleostomi</taxon>
        <taxon>Actinopterygii</taxon>
        <taxon>Neopterygii</taxon>
        <taxon>Teleostei</taxon>
        <taxon>Ostariophysi</taxon>
        <taxon>Siluriformes</taxon>
        <taxon>Pangasiidae</taxon>
        <taxon>Pangasianodon</taxon>
    </lineage>
</organism>
<comment type="caution">
    <text evidence="1">The sequence shown here is derived from an EMBL/GenBank/DDBJ whole genome shotgun (WGS) entry which is preliminary data.</text>
</comment>
<dbReference type="EMBL" id="CM040475">
    <property type="protein sequence ID" value="MCI4391619.1"/>
    <property type="molecule type" value="Genomic_DNA"/>
</dbReference>
<keyword evidence="2" id="KW-1185">Reference proteome</keyword>
<evidence type="ECO:0000313" key="1">
    <source>
        <dbReference type="EMBL" id="MCI4391619.1"/>
    </source>
</evidence>
<proteinExistence type="predicted"/>
<dbReference type="Proteomes" id="UP000829447">
    <property type="component" value="Linkage Group LG22"/>
</dbReference>
<name>A0ACC5XK57_PANGG</name>
<reference evidence="1 2" key="1">
    <citation type="journal article" date="2022" name="bioRxiv">
        <title>An ancient truncated duplication of the anti-Mullerian hormone receptor type 2 gene is a potential conserved master sex determinant in the Pangasiidae catfish family.</title>
        <authorList>
            <person name="Wen M."/>
            <person name="Pan Q."/>
            <person name="Jouanno E."/>
            <person name="Montfort J."/>
            <person name="Zahm M."/>
            <person name="Cabau C."/>
            <person name="Klopp C."/>
            <person name="Iampietro C."/>
            <person name="Roques C."/>
            <person name="Bouchez O."/>
            <person name="Castinel A."/>
            <person name="Donnadieu C."/>
            <person name="Parrinello H."/>
            <person name="Poncet C."/>
            <person name="Belmonte E."/>
            <person name="Gautier V."/>
            <person name="Avarre J.-C."/>
            <person name="Dugue R."/>
            <person name="Gustiano R."/>
            <person name="Ha T.T.T."/>
            <person name="Campet M."/>
            <person name="Sriphairoj K."/>
            <person name="Ribolli J."/>
            <person name="de Almeida F.L."/>
            <person name="Desvignes T."/>
            <person name="Postlethwait J.H."/>
            <person name="Bucao C.F."/>
            <person name="Robinson-Rechavi M."/>
            <person name="Bobe J."/>
            <person name="Herpin A."/>
            <person name="Guiguen Y."/>
        </authorList>
    </citation>
    <scope>NUCLEOTIDE SEQUENCE [LARGE SCALE GENOMIC DNA]</scope>
    <source>
        <strain evidence="1">YG-Dec2019</strain>
    </source>
</reference>
<gene>
    <name evidence="1" type="ORF">PGIGA_G00136590</name>
</gene>
<evidence type="ECO:0000313" key="2">
    <source>
        <dbReference type="Proteomes" id="UP000829447"/>
    </source>
</evidence>
<sequence length="81" mass="9616">MWRQRMKTSSPLEGRAEGMQCMTSWGKQEDWTLADSHRRFRSSTSTKQMKGMMERKARALQTPILNQRRAKRRERNGLLCD</sequence>
<accession>A0ACC5XK57</accession>